<evidence type="ECO:0000313" key="1">
    <source>
        <dbReference type="Proteomes" id="UP000887580"/>
    </source>
</evidence>
<evidence type="ECO:0000313" key="2">
    <source>
        <dbReference type="WBParaSite" id="PS1159_v2.g13992.t1"/>
    </source>
</evidence>
<sequence length="291" mass="34379">MYNKSLSLFGTKAISYFQYILNQNYEQLIDSIYKQLTQSIPETVSHSTLNQIFNSFIVTFSSTLLLDNTYLEHLSKSSPFEERFMSMLTSKTIFLYYVIGSSDITVDSSTHFYLFFTILSIFAAMNRMLRYFSTYFEESIVKNTKKPFIHIQLASASLITLIISFVIIALCHTKTFEISSIYKLLISFEALIVSIRSWFIFIRITLFYIRRDNATPERIYKYFLLKMLIFYISDLLEIISTLISVFFGLFIRRRFMTVLLVSHVRRLICRILYFQYPTFESLSPELQLVIY</sequence>
<reference evidence="2" key="1">
    <citation type="submission" date="2022-11" db="UniProtKB">
        <authorList>
            <consortium name="WormBaseParasite"/>
        </authorList>
    </citation>
    <scope>IDENTIFICATION</scope>
</reference>
<dbReference type="WBParaSite" id="PS1159_v2.g13992.t1">
    <property type="protein sequence ID" value="PS1159_v2.g13992.t1"/>
    <property type="gene ID" value="PS1159_v2.g13992"/>
</dbReference>
<proteinExistence type="predicted"/>
<protein>
    <submittedName>
        <fullName evidence="2">Uncharacterized protein</fullName>
    </submittedName>
</protein>
<dbReference type="Proteomes" id="UP000887580">
    <property type="component" value="Unplaced"/>
</dbReference>
<name>A0AC35F5D5_9BILA</name>
<organism evidence="1 2">
    <name type="scientific">Panagrolaimus sp. PS1159</name>
    <dbReference type="NCBI Taxonomy" id="55785"/>
    <lineage>
        <taxon>Eukaryota</taxon>
        <taxon>Metazoa</taxon>
        <taxon>Ecdysozoa</taxon>
        <taxon>Nematoda</taxon>
        <taxon>Chromadorea</taxon>
        <taxon>Rhabditida</taxon>
        <taxon>Tylenchina</taxon>
        <taxon>Panagrolaimomorpha</taxon>
        <taxon>Panagrolaimoidea</taxon>
        <taxon>Panagrolaimidae</taxon>
        <taxon>Panagrolaimus</taxon>
    </lineage>
</organism>
<accession>A0AC35F5D5</accession>